<proteinExistence type="predicted"/>
<protein>
    <submittedName>
        <fullName evidence="2">Transposase</fullName>
    </submittedName>
</protein>
<dbReference type="InterPro" id="IPR002513">
    <property type="entry name" value="Tn3_Tnp_DDE_dom"/>
</dbReference>
<dbReference type="AlphaFoldDB" id="A0A077NKH5"/>
<reference evidence="2" key="1">
    <citation type="submission" date="2013-07" db="EMBL/GenBank/DDBJ databases">
        <title>Sub-species coevolution in mutualistic symbiosis.</title>
        <authorList>
            <person name="Murfin K."/>
            <person name="Klassen J."/>
            <person name="Lee M."/>
            <person name="Forst S."/>
            <person name="Stock P."/>
            <person name="Goodrich-Blair H."/>
        </authorList>
    </citation>
    <scope>NUCLEOTIDE SEQUENCE [LARGE SCALE GENOMIC DNA]</scope>
    <source>
        <strain evidence="2">Puntauvense</strain>
    </source>
</reference>
<dbReference type="Proteomes" id="UP000028511">
    <property type="component" value="Unassembled WGS sequence"/>
</dbReference>
<dbReference type="Pfam" id="PF01526">
    <property type="entry name" value="DDE_Tnp_Tn3"/>
    <property type="match status" value="1"/>
</dbReference>
<dbReference type="GO" id="GO:0006313">
    <property type="term" value="P:DNA transposition"/>
    <property type="evidence" value="ECO:0007669"/>
    <property type="project" value="InterPro"/>
</dbReference>
<sequence length="613" mass="70059">MTQRRAELLRILSTLNFVSTSQDTSFERALALMLLQRRGRTEWITLKKGTESDLSLSDLSWVPDKWWKLITGDQQRKAPEQLSRRQFEVCVCTQMVRELKSGDLCVTGANVYSDYRDELVPLTECAETRDTYGQEVGLPLETDAFIEHVQDLLITAAQKADNFYPDNPFFQIINGRPKLATLKKKPIPDGFKALDAAVGKKLNKLGLSLLDIISDTTQWLHWDKHIGPLSGHKGKLKKSTRRKIITTFAYATGLGPMQTSRTIADISARQISFVDQRQVTTEKLEAATVDIINGYNQFQLPRYWGETKRAAADGTQWNLYENNLLSERHIRYGGYGGIAYYHVSDTYIALFSHFIPCGAWEAIYILDGLTKNKSNIQPDILHGDTQAQSAPVYGLAFLLGIKLMPRVRNWKDLKWFKATPDEIYQHIETLFSKEVIDWALISCHLPDMLQVAQSIRAGRLSPSTILRKLGTASRKNKLYFAFRELGRVIRTLFLLEYIGDDELRRVIQAAQNKCEGFNQFTQWVHFGADKITDNVRDEQLKVIKYNHLVANLVIFHNCQTLTQVLKELEAEGMVLTPELLATFSPYRTHHINRFGLSEVKERHPPPASYDIKF</sequence>
<dbReference type="GO" id="GO:0004803">
    <property type="term" value="F:transposase activity"/>
    <property type="evidence" value="ECO:0007669"/>
    <property type="project" value="InterPro"/>
</dbReference>
<name>A0A077NKH5_XENBV</name>
<feature type="domain" description="Tn3 transposase DDE" evidence="1">
    <location>
        <begin position="211"/>
        <end position="595"/>
    </location>
</feature>
<comment type="caution">
    <text evidence="2">The sequence shown here is derived from an EMBL/GenBank/DDBJ whole genome shotgun (WGS) entry which is preliminary data.</text>
</comment>
<dbReference type="EMBL" id="CBSW010000295">
    <property type="protein sequence ID" value="CDG99274.1"/>
    <property type="molecule type" value="Genomic_DNA"/>
</dbReference>
<gene>
    <name evidence="2" type="ORF">XBP1_870001</name>
</gene>
<organism evidence="2">
    <name type="scientific">Xenorhabdus bovienii str. puntauvense</name>
    <dbReference type="NCBI Taxonomy" id="1398201"/>
    <lineage>
        <taxon>Bacteria</taxon>
        <taxon>Pseudomonadati</taxon>
        <taxon>Pseudomonadota</taxon>
        <taxon>Gammaproteobacteria</taxon>
        <taxon>Enterobacterales</taxon>
        <taxon>Morganellaceae</taxon>
        <taxon>Xenorhabdus</taxon>
    </lineage>
</organism>
<dbReference type="HOGENOM" id="CLU_009098_1_1_6"/>
<evidence type="ECO:0000313" key="2">
    <source>
        <dbReference type="EMBL" id="CDG99274.1"/>
    </source>
</evidence>
<accession>A0A077NKH5</accession>
<evidence type="ECO:0000259" key="1">
    <source>
        <dbReference type="Pfam" id="PF01526"/>
    </source>
</evidence>